<dbReference type="CDD" id="cd12241">
    <property type="entry name" value="RRM_SF3B14"/>
    <property type="match status" value="1"/>
</dbReference>
<dbReference type="GO" id="GO:0006397">
    <property type="term" value="P:mRNA processing"/>
    <property type="evidence" value="ECO:0007669"/>
    <property type="project" value="UniProtKB-KW"/>
</dbReference>
<comment type="subcellular location">
    <subcellularLocation>
        <location evidence="2">Nucleus</location>
    </subcellularLocation>
</comment>
<comment type="similarity">
    <text evidence="3">Belongs to the peptidase A1 family.</text>
</comment>
<evidence type="ECO:0000256" key="6">
    <source>
        <dbReference type="ARBA" id="ARBA00022670"/>
    </source>
</evidence>
<feature type="disulfide bond" evidence="14">
    <location>
        <begin position="182"/>
        <end position="188"/>
    </location>
</feature>
<keyword evidence="14" id="KW-1015">Disulfide bond</keyword>
<evidence type="ECO:0000256" key="12">
    <source>
        <dbReference type="ARBA" id="ARBA00023242"/>
    </source>
</evidence>
<dbReference type="GO" id="GO:0006508">
    <property type="term" value="P:proteolysis"/>
    <property type="evidence" value="ECO:0007669"/>
    <property type="project" value="UniProtKB-KW"/>
</dbReference>
<dbReference type="GO" id="GO:0005634">
    <property type="term" value="C:nucleus"/>
    <property type="evidence" value="ECO:0007669"/>
    <property type="project" value="UniProtKB-SubCell"/>
</dbReference>
<dbReference type="InterPro" id="IPR021109">
    <property type="entry name" value="Peptidase_aspartic_dom_sf"/>
</dbReference>
<accession>A0A8H7R777</accession>
<evidence type="ECO:0000259" key="17">
    <source>
        <dbReference type="PROSITE" id="PS51767"/>
    </source>
</evidence>
<dbReference type="FunFam" id="3.30.70.330:FF:000604">
    <property type="entry name" value="Splicing factor 3B, subunit 6"/>
    <property type="match status" value="1"/>
</dbReference>
<dbReference type="GO" id="GO:0004190">
    <property type="term" value="F:aspartic-type endopeptidase activity"/>
    <property type="evidence" value="ECO:0007669"/>
    <property type="project" value="UniProtKB-KW"/>
</dbReference>
<evidence type="ECO:0000256" key="3">
    <source>
        <dbReference type="ARBA" id="ARBA00007447"/>
    </source>
</evidence>
<evidence type="ECO:0000256" key="10">
    <source>
        <dbReference type="ARBA" id="ARBA00022884"/>
    </source>
</evidence>
<dbReference type="CDD" id="cd05471">
    <property type="entry name" value="pepsin_like"/>
    <property type="match status" value="1"/>
</dbReference>
<dbReference type="Pfam" id="PF00026">
    <property type="entry name" value="Asp"/>
    <property type="match status" value="1"/>
</dbReference>
<feature type="domain" description="Peptidase A1" evidence="17">
    <location>
        <begin position="149"/>
        <end position="460"/>
    </location>
</feature>
<dbReference type="Pfam" id="PF00076">
    <property type="entry name" value="RRM_1"/>
    <property type="match status" value="1"/>
</dbReference>
<evidence type="ECO:0000313" key="19">
    <source>
        <dbReference type="Proteomes" id="UP000650833"/>
    </source>
</evidence>
<protein>
    <recommendedName>
        <fullName evidence="4">rhizopuspepsin</fullName>
        <ecNumber evidence="4">3.4.23.21</ecNumber>
    </recommendedName>
</protein>
<evidence type="ECO:0000256" key="8">
    <source>
        <dbReference type="ARBA" id="ARBA00022750"/>
    </source>
</evidence>
<dbReference type="InterPro" id="IPR034150">
    <property type="entry name" value="SF3B6_RRM"/>
</dbReference>
<gene>
    <name evidence="18" type="ORF">INT46_000799</name>
</gene>
<dbReference type="AlphaFoldDB" id="A0A8H7R777"/>
<dbReference type="SUPFAM" id="SSF54928">
    <property type="entry name" value="RNA-binding domain, RBD"/>
    <property type="match status" value="1"/>
</dbReference>
<comment type="caution">
    <text evidence="18">The sequence shown here is derived from an EMBL/GenBank/DDBJ whole genome shotgun (WGS) entry which is preliminary data.</text>
</comment>
<dbReference type="Gene3D" id="3.30.70.330">
    <property type="match status" value="1"/>
</dbReference>
<dbReference type="InterPro" id="IPR001461">
    <property type="entry name" value="Aspartic_peptidase_A1"/>
</dbReference>
<keyword evidence="6" id="KW-0645">Protease</keyword>
<dbReference type="PROSITE" id="PS50102">
    <property type="entry name" value="RRM"/>
    <property type="match status" value="1"/>
</dbReference>
<dbReference type="SUPFAM" id="SSF50630">
    <property type="entry name" value="Acid proteases"/>
    <property type="match status" value="1"/>
</dbReference>
<evidence type="ECO:0000256" key="15">
    <source>
        <dbReference type="PROSITE-ProRule" id="PRU00176"/>
    </source>
</evidence>
<evidence type="ECO:0000256" key="14">
    <source>
        <dbReference type="PIRSR" id="PIRSR601461-2"/>
    </source>
</evidence>
<keyword evidence="7" id="KW-0732">Signal</keyword>
<keyword evidence="19" id="KW-1185">Reference proteome</keyword>
<feature type="active site" evidence="13">
    <location>
        <position position="350"/>
    </location>
</feature>
<dbReference type="PROSITE" id="PS51767">
    <property type="entry name" value="PEPTIDASE_A1"/>
    <property type="match status" value="1"/>
</dbReference>
<feature type="domain" description="RRM" evidence="16">
    <location>
        <begin position="21"/>
        <end position="96"/>
    </location>
</feature>
<keyword evidence="5" id="KW-0507">mRNA processing</keyword>
<feature type="active site" evidence="13">
    <location>
        <position position="168"/>
    </location>
</feature>
<dbReference type="PRINTS" id="PR00792">
    <property type="entry name" value="PEPSIN"/>
</dbReference>
<keyword evidence="11" id="KW-0508">mRNA splicing</keyword>
<sequence>MNPAAKLAGRNNVRLPPEVNRVLFVRNLPFKITTEEIYEVFGKYGPIRQIRVGNASDTRGTAFVVYEDIFDAKNACEHLQGFNILGRYLIVLYYQQNKVTKKMNLQKKEEEIKEMKASPIRKSSVNVDSDDNNRIVKLKQTGYLHGSGYFGSIGIGEHSPNNYNIVFDTGSSDFWVLSEEGCISKKYCQNHHQYQTRLSASYKPYDTEQSLLIHYGTGSISANIGRDTLQLGSTKVKNQFVADAYKVSDEFKDLPIDGIMGLGLPNLSKTIPNKPTLVENMVNQGLIDRAMFSMYIQPAGGEIDFGGTDPYNYKGSIYYTPVIGNLYWIVEMTEASFGDYSLGPRSLVMDTGTTLLLVSPKEAQKMHAQIEGSRDNDDGTYSIPCSSKGNLPDLVINMDGHELSVSSNDYVLLPTDDGSMCLSGISGQNTVKPDHWIVGDVFFKAYYTVFDQENMRIGFAKSRSDPKLAMEAYDTN</sequence>
<dbReference type="Proteomes" id="UP000650833">
    <property type="component" value="Unassembled WGS sequence"/>
</dbReference>
<dbReference type="PANTHER" id="PTHR47966">
    <property type="entry name" value="BETA-SITE APP-CLEAVING ENZYME, ISOFORM A-RELATED"/>
    <property type="match status" value="1"/>
</dbReference>
<dbReference type="InterPro" id="IPR000504">
    <property type="entry name" value="RRM_dom"/>
</dbReference>
<evidence type="ECO:0000256" key="2">
    <source>
        <dbReference type="ARBA" id="ARBA00004123"/>
    </source>
</evidence>
<dbReference type="OrthoDB" id="15189at2759"/>
<feature type="disulfide bond" evidence="14">
    <location>
        <begin position="385"/>
        <end position="421"/>
    </location>
</feature>
<dbReference type="InterPro" id="IPR035979">
    <property type="entry name" value="RBD_domain_sf"/>
</dbReference>
<dbReference type="EMBL" id="JAEPRC010000164">
    <property type="protein sequence ID" value="KAG2205889.1"/>
    <property type="molecule type" value="Genomic_DNA"/>
</dbReference>
<keyword evidence="10 15" id="KW-0694">RNA-binding</keyword>
<dbReference type="SMART" id="SM00360">
    <property type="entry name" value="RRM"/>
    <property type="match status" value="1"/>
</dbReference>
<evidence type="ECO:0000259" key="16">
    <source>
        <dbReference type="PROSITE" id="PS50102"/>
    </source>
</evidence>
<evidence type="ECO:0000256" key="9">
    <source>
        <dbReference type="ARBA" id="ARBA00022801"/>
    </source>
</evidence>
<proteinExistence type="inferred from homology"/>
<evidence type="ECO:0000256" key="1">
    <source>
        <dbReference type="ARBA" id="ARBA00001130"/>
    </source>
</evidence>
<name>A0A8H7R777_9FUNG</name>
<evidence type="ECO:0000256" key="7">
    <source>
        <dbReference type="ARBA" id="ARBA00022729"/>
    </source>
</evidence>
<evidence type="ECO:0000256" key="11">
    <source>
        <dbReference type="ARBA" id="ARBA00023187"/>
    </source>
</evidence>
<dbReference type="InterPro" id="IPR034164">
    <property type="entry name" value="Pepsin-like_dom"/>
</dbReference>
<keyword evidence="12" id="KW-0539">Nucleus</keyword>
<evidence type="ECO:0000256" key="13">
    <source>
        <dbReference type="PIRSR" id="PIRSR601461-1"/>
    </source>
</evidence>
<dbReference type="EC" id="3.4.23.21" evidence="4"/>
<dbReference type="PANTHER" id="PTHR47966:SF51">
    <property type="entry name" value="BETA-SITE APP-CLEAVING ENZYME, ISOFORM A-RELATED"/>
    <property type="match status" value="1"/>
</dbReference>
<evidence type="ECO:0000256" key="4">
    <source>
        <dbReference type="ARBA" id="ARBA00013205"/>
    </source>
</evidence>
<keyword evidence="8" id="KW-0064">Aspartyl protease</keyword>
<reference evidence="18" key="1">
    <citation type="submission" date="2020-12" db="EMBL/GenBank/DDBJ databases">
        <title>Metabolic potential, ecology and presence of endohyphal bacteria is reflected in genomic diversity of Mucoromycotina.</title>
        <authorList>
            <person name="Muszewska A."/>
            <person name="Okrasinska A."/>
            <person name="Steczkiewicz K."/>
            <person name="Drgas O."/>
            <person name="Orlowska M."/>
            <person name="Perlinska-Lenart U."/>
            <person name="Aleksandrzak-Piekarczyk T."/>
            <person name="Szatraj K."/>
            <person name="Zielenkiewicz U."/>
            <person name="Pilsyk S."/>
            <person name="Malc E."/>
            <person name="Mieczkowski P."/>
            <person name="Kruszewska J.S."/>
            <person name="Biernat P."/>
            <person name="Pawlowska J."/>
        </authorList>
    </citation>
    <scope>NUCLEOTIDE SEQUENCE</scope>
    <source>
        <strain evidence="18">CBS 226.32</strain>
    </source>
</reference>
<dbReference type="InterPro" id="IPR033121">
    <property type="entry name" value="PEPTIDASE_A1"/>
</dbReference>
<dbReference type="GO" id="GO:0003723">
    <property type="term" value="F:RNA binding"/>
    <property type="evidence" value="ECO:0007669"/>
    <property type="project" value="UniProtKB-UniRule"/>
</dbReference>
<evidence type="ECO:0000313" key="18">
    <source>
        <dbReference type="EMBL" id="KAG2205889.1"/>
    </source>
</evidence>
<dbReference type="FunFam" id="2.40.70.10:FF:000115">
    <property type="entry name" value="Lysosomal aspartic protease"/>
    <property type="match status" value="1"/>
</dbReference>
<dbReference type="InterPro" id="IPR012677">
    <property type="entry name" value="Nucleotide-bd_a/b_plait_sf"/>
</dbReference>
<keyword evidence="9" id="KW-0378">Hydrolase</keyword>
<comment type="catalytic activity">
    <reaction evidence="1">
        <text>Hydrolysis of proteins with broad specificity similar to that of pepsin A, preferring hydrophobic residues at P1 and P1'. Clots milk and activates trypsinogen. Does not cleave 4-Gln-|-His-5, but does cleave 10-His-|-Leu-11 and 12-Val-|-Glu-13 in B chain of insulin.</text>
        <dbReference type="EC" id="3.4.23.21"/>
    </reaction>
</comment>
<organism evidence="18 19">
    <name type="scientific">Mucor plumbeus</name>
    <dbReference type="NCBI Taxonomy" id="97098"/>
    <lineage>
        <taxon>Eukaryota</taxon>
        <taxon>Fungi</taxon>
        <taxon>Fungi incertae sedis</taxon>
        <taxon>Mucoromycota</taxon>
        <taxon>Mucoromycotina</taxon>
        <taxon>Mucoromycetes</taxon>
        <taxon>Mucorales</taxon>
        <taxon>Mucorineae</taxon>
        <taxon>Mucoraceae</taxon>
        <taxon>Mucor</taxon>
    </lineage>
</organism>
<evidence type="ECO:0000256" key="5">
    <source>
        <dbReference type="ARBA" id="ARBA00022664"/>
    </source>
</evidence>
<dbReference type="Gene3D" id="2.40.70.10">
    <property type="entry name" value="Acid Proteases"/>
    <property type="match status" value="2"/>
</dbReference>
<dbReference type="GO" id="GO:0008380">
    <property type="term" value="P:RNA splicing"/>
    <property type="evidence" value="ECO:0007669"/>
    <property type="project" value="UniProtKB-KW"/>
</dbReference>